<dbReference type="PANTHER" id="PTHR43133:SF8">
    <property type="entry name" value="RNA POLYMERASE SIGMA FACTOR HI_1459-RELATED"/>
    <property type="match status" value="1"/>
</dbReference>
<dbReference type="InterPro" id="IPR014284">
    <property type="entry name" value="RNA_pol_sigma-70_dom"/>
</dbReference>
<dbReference type="NCBIfam" id="TIGR02937">
    <property type="entry name" value="sigma70-ECF"/>
    <property type="match status" value="1"/>
</dbReference>
<evidence type="ECO:0000256" key="2">
    <source>
        <dbReference type="ARBA" id="ARBA00023015"/>
    </source>
</evidence>
<keyword evidence="10" id="KW-1185">Reference proteome</keyword>
<name>A0ABR6ZIN9_9BURK</name>
<feature type="region of interest" description="Disordered" evidence="6">
    <location>
        <begin position="90"/>
        <end position="115"/>
    </location>
</feature>
<dbReference type="InterPro" id="IPR039425">
    <property type="entry name" value="RNA_pol_sigma-70-like"/>
</dbReference>
<protein>
    <submittedName>
        <fullName evidence="9">Sigma-70 family RNA polymerase sigma factor</fullName>
    </submittedName>
</protein>
<evidence type="ECO:0000313" key="10">
    <source>
        <dbReference type="Proteomes" id="UP000646911"/>
    </source>
</evidence>
<dbReference type="InterPro" id="IPR013249">
    <property type="entry name" value="RNA_pol_sigma70_r4_t2"/>
</dbReference>
<dbReference type="EMBL" id="JACOFX010000026">
    <property type="protein sequence ID" value="MBC3911215.1"/>
    <property type="molecule type" value="Genomic_DNA"/>
</dbReference>
<gene>
    <name evidence="9" type="ORF">H8L47_27015</name>
</gene>
<feature type="domain" description="RNA polymerase sigma factor 70 region 4 type 2" evidence="8">
    <location>
        <begin position="119"/>
        <end position="171"/>
    </location>
</feature>
<feature type="domain" description="RNA polymerase sigma-70 region 2" evidence="7">
    <location>
        <begin position="15"/>
        <end position="80"/>
    </location>
</feature>
<comment type="similarity">
    <text evidence="1">Belongs to the sigma-70 factor family. ECF subfamily.</text>
</comment>
<dbReference type="Proteomes" id="UP000646911">
    <property type="component" value="Unassembled WGS sequence"/>
</dbReference>
<keyword evidence="3" id="KW-0731">Sigma factor</keyword>
<dbReference type="Gene3D" id="1.10.1740.10">
    <property type="match status" value="1"/>
</dbReference>
<sequence length="184" mass="21594">MLLYCDGDLLAFKELYQRHRLGLYRFIDWRSPRQEWVDEIVQDSWAALHAARSQYTALASFKTYLYQIARNRLIDILRQRESLLDSDPDQYEHTLESTQESTPLTRSPETRLEKKQQTERLHEAIRNLPSEQKEALVLQQFNGLSLEEIATITAVSTETVKSRLRYAMQKLRAELHTQTQGEPA</sequence>
<dbReference type="CDD" id="cd06171">
    <property type="entry name" value="Sigma70_r4"/>
    <property type="match status" value="1"/>
</dbReference>
<evidence type="ECO:0000256" key="4">
    <source>
        <dbReference type="ARBA" id="ARBA00023125"/>
    </source>
</evidence>
<keyword evidence="2" id="KW-0805">Transcription regulation</keyword>
<reference evidence="9 10" key="1">
    <citation type="submission" date="2020-08" db="EMBL/GenBank/DDBJ databases">
        <title>Novel species isolated from subtropical streams in China.</title>
        <authorList>
            <person name="Lu H."/>
        </authorList>
    </citation>
    <scope>NUCLEOTIDE SEQUENCE [LARGE SCALE GENOMIC DNA]</scope>
    <source>
        <strain evidence="9 10">NL8W</strain>
    </source>
</reference>
<dbReference type="Gene3D" id="1.10.10.10">
    <property type="entry name" value="Winged helix-like DNA-binding domain superfamily/Winged helix DNA-binding domain"/>
    <property type="match status" value="1"/>
</dbReference>
<evidence type="ECO:0000256" key="5">
    <source>
        <dbReference type="ARBA" id="ARBA00023163"/>
    </source>
</evidence>
<evidence type="ECO:0000256" key="1">
    <source>
        <dbReference type="ARBA" id="ARBA00010641"/>
    </source>
</evidence>
<dbReference type="SUPFAM" id="SSF88946">
    <property type="entry name" value="Sigma2 domain of RNA polymerase sigma factors"/>
    <property type="match status" value="1"/>
</dbReference>
<proteinExistence type="inferred from homology"/>
<accession>A0ABR6ZIN9</accession>
<feature type="compositionally biased region" description="Polar residues" evidence="6">
    <location>
        <begin position="96"/>
        <end position="107"/>
    </location>
</feature>
<dbReference type="PANTHER" id="PTHR43133">
    <property type="entry name" value="RNA POLYMERASE ECF-TYPE SIGMA FACTO"/>
    <property type="match status" value="1"/>
</dbReference>
<organism evidence="9 10">
    <name type="scientific">Undibacterium umbellatum</name>
    <dbReference type="NCBI Taxonomy" id="2762300"/>
    <lineage>
        <taxon>Bacteria</taxon>
        <taxon>Pseudomonadati</taxon>
        <taxon>Pseudomonadota</taxon>
        <taxon>Betaproteobacteria</taxon>
        <taxon>Burkholderiales</taxon>
        <taxon>Oxalobacteraceae</taxon>
        <taxon>Undibacterium</taxon>
    </lineage>
</organism>
<evidence type="ECO:0000259" key="8">
    <source>
        <dbReference type="Pfam" id="PF08281"/>
    </source>
</evidence>
<keyword evidence="4" id="KW-0238">DNA-binding</keyword>
<dbReference type="SUPFAM" id="SSF88659">
    <property type="entry name" value="Sigma3 and sigma4 domains of RNA polymerase sigma factors"/>
    <property type="match status" value="1"/>
</dbReference>
<dbReference type="InterPro" id="IPR013325">
    <property type="entry name" value="RNA_pol_sigma_r2"/>
</dbReference>
<keyword evidence="5" id="KW-0804">Transcription</keyword>
<evidence type="ECO:0000256" key="6">
    <source>
        <dbReference type="SAM" id="MobiDB-lite"/>
    </source>
</evidence>
<evidence type="ECO:0000313" key="9">
    <source>
        <dbReference type="EMBL" id="MBC3911215.1"/>
    </source>
</evidence>
<dbReference type="Pfam" id="PF04542">
    <property type="entry name" value="Sigma70_r2"/>
    <property type="match status" value="1"/>
</dbReference>
<dbReference type="InterPro" id="IPR013324">
    <property type="entry name" value="RNA_pol_sigma_r3/r4-like"/>
</dbReference>
<dbReference type="Pfam" id="PF08281">
    <property type="entry name" value="Sigma70_r4_2"/>
    <property type="match status" value="1"/>
</dbReference>
<dbReference type="InterPro" id="IPR036388">
    <property type="entry name" value="WH-like_DNA-bd_sf"/>
</dbReference>
<evidence type="ECO:0000259" key="7">
    <source>
        <dbReference type="Pfam" id="PF04542"/>
    </source>
</evidence>
<comment type="caution">
    <text evidence="9">The sequence shown here is derived from an EMBL/GenBank/DDBJ whole genome shotgun (WGS) entry which is preliminary data.</text>
</comment>
<evidence type="ECO:0000256" key="3">
    <source>
        <dbReference type="ARBA" id="ARBA00023082"/>
    </source>
</evidence>
<dbReference type="InterPro" id="IPR007627">
    <property type="entry name" value="RNA_pol_sigma70_r2"/>
</dbReference>